<evidence type="ECO:0000256" key="1">
    <source>
        <dbReference type="SAM" id="MobiDB-lite"/>
    </source>
</evidence>
<dbReference type="AlphaFoldDB" id="A0ABD1EUE3"/>
<keyword evidence="3" id="KW-1185">Reference proteome</keyword>
<name>A0ABD1EUE3_HYPHA</name>
<evidence type="ECO:0000313" key="3">
    <source>
        <dbReference type="Proteomes" id="UP001566132"/>
    </source>
</evidence>
<dbReference type="Proteomes" id="UP001566132">
    <property type="component" value="Unassembled WGS sequence"/>
</dbReference>
<sequence length="132" mass="14976">MEQNNINSYKQTMENAVPLIVATFVLIKPINVGTESQKYHGRNGDHGLDIIFCLHLEVEVYQSSIFFAVDKTVQGEFRSEMDSPMENSTVTTPPPKNEPVESISTEPTEKEEMKSRKKRSIADTPQLEDEPF</sequence>
<reference evidence="2 3" key="1">
    <citation type="submission" date="2024-05" db="EMBL/GenBank/DDBJ databases">
        <title>Genetic variation in Jamaican populations of the coffee berry borer (Hypothenemus hampei).</title>
        <authorList>
            <person name="Errbii M."/>
            <person name="Myrie A."/>
        </authorList>
    </citation>
    <scope>NUCLEOTIDE SEQUENCE [LARGE SCALE GENOMIC DNA]</scope>
    <source>
        <strain evidence="2">JA-Hopewell-2020-01-JO</strain>
        <tissue evidence="2">Whole body</tissue>
    </source>
</reference>
<gene>
    <name evidence="2" type="ORF">ABEB36_006909</name>
</gene>
<organism evidence="2 3">
    <name type="scientific">Hypothenemus hampei</name>
    <name type="common">Coffee berry borer</name>
    <dbReference type="NCBI Taxonomy" id="57062"/>
    <lineage>
        <taxon>Eukaryota</taxon>
        <taxon>Metazoa</taxon>
        <taxon>Ecdysozoa</taxon>
        <taxon>Arthropoda</taxon>
        <taxon>Hexapoda</taxon>
        <taxon>Insecta</taxon>
        <taxon>Pterygota</taxon>
        <taxon>Neoptera</taxon>
        <taxon>Endopterygota</taxon>
        <taxon>Coleoptera</taxon>
        <taxon>Polyphaga</taxon>
        <taxon>Cucujiformia</taxon>
        <taxon>Curculionidae</taxon>
        <taxon>Scolytinae</taxon>
        <taxon>Hypothenemus</taxon>
    </lineage>
</organism>
<protein>
    <submittedName>
        <fullName evidence="2">Uncharacterized protein</fullName>
    </submittedName>
</protein>
<feature type="region of interest" description="Disordered" evidence="1">
    <location>
        <begin position="78"/>
        <end position="132"/>
    </location>
</feature>
<evidence type="ECO:0000313" key="2">
    <source>
        <dbReference type="EMBL" id="KAL1501612.1"/>
    </source>
</evidence>
<proteinExistence type="predicted"/>
<comment type="caution">
    <text evidence="2">The sequence shown here is derived from an EMBL/GenBank/DDBJ whole genome shotgun (WGS) entry which is preliminary data.</text>
</comment>
<dbReference type="EMBL" id="JBDJPC010000005">
    <property type="protein sequence ID" value="KAL1501612.1"/>
    <property type="molecule type" value="Genomic_DNA"/>
</dbReference>
<accession>A0ABD1EUE3</accession>